<evidence type="ECO:0000313" key="2">
    <source>
        <dbReference type="Proteomes" id="UP000612855"/>
    </source>
</evidence>
<proteinExistence type="predicted"/>
<gene>
    <name evidence="1" type="ORF">GCM10011360_17310</name>
</gene>
<dbReference type="Proteomes" id="UP000612855">
    <property type="component" value="Unassembled WGS sequence"/>
</dbReference>
<evidence type="ECO:0000313" key="1">
    <source>
        <dbReference type="EMBL" id="GGE29778.1"/>
    </source>
</evidence>
<sequence>MAGALVHKPTAMINSGQTIEGDHMPIYTSDQILRRVDGTEHPVTLTSTDGIIWRSEWQTICIPPGEEFTIGPKERTADLIDAVLFPKPANFF</sequence>
<dbReference type="AlphaFoldDB" id="A0A917A5X0"/>
<organism evidence="1 2">
    <name type="scientific">Primorskyibacter flagellatus</name>
    <dbReference type="NCBI Taxonomy" id="1387277"/>
    <lineage>
        <taxon>Bacteria</taxon>
        <taxon>Pseudomonadati</taxon>
        <taxon>Pseudomonadota</taxon>
        <taxon>Alphaproteobacteria</taxon>
        <taxon>Rhodobacterales</taxon>
        <taxon>Roseobacteraceae</taxon>
        <taxon>Primorskyibacter</taxon>
    </lineage>
</organism>
<accession>A0A917A5X0</accession>
<dbReference type="EMBL" id="BMFJ01000001">
    <property type="protein sequence ID" value="GGE29778.1"/>
    <property type="molecule type" value="Genomic_DNA"/>
</dbReference>
<keyword evidence="2" id="KW-1185">Reference proteome</keyword>
<comment type="caution">
    <text evidence="1">The sequence shown here is derived from an EMBL/GenBank/DDBJ whole genome shotgun (WGS) entry which is preliminary data.</text>
</comment>
<name>A0A917A5X0_9RHOB</name>
<protein>
    <submittedName>
        <fullName evidence="1">Uncharacterized protein</fullName>
    </submittedName>
</protein>
<reference evidence="2" key="1">
    <citation type="journal article" date="2019" name="Int. J. Syst. Evol. Microbiol.">
        <title>The Global Catalogue of Microorganisms (GCM) 10K type strain sequencing project: providing services to taxonomists for standard genome sequencing and annotation.</title>
        <authorList>
            <consortium name="The Broad Institute Genomics Platform"/>
            <consortium name="The Broad Institute Genome Sequencing Center for Infectious Disease"/>
            <person name="Wu L."/>
            <person name="Ma J."/>
        </authorList>
    </citation>
    <scope>NUCLEOTIDE SEQUENCE [LARGE SCALE GENOMIC DNA]</scope>
    <source>
        <strain evidence="2">CGMCC 1.12664</strain>
    </source>
</reference>